<dbReference type="GO" id="GO:0005737">
    <property type="term" value="C:cytoplasm"/>
    <property type="evidence" value="ECO:0007669"/>
    <property type="project" value="UniProtKB-SubCell"/>
</dbReference>
<dbReference type="PROSITE" id="PS01096">
    <property type="entry name" value="PPIC_PPIASE_1"/>
    <property type="match status" value="1"/>
</dbReference>
<gene>
    <name evidence="9" type="ORF">RMAR00112_LOCUS26009</name>
</gene>
<comment type="subcellular location">
    <subcellularLocation>
        <location evidence="1">Cytoplasm</location>
    </subcellularLocation>
</comment>
<dbReference type="InterPro" id="IPR000297">
    <property type="entry name" value="PPIase_PpiC"/>
</dbReference>
<accession>A0A7S3A2C9</accession>
<dbReference type="Gene3D" id="3.40.250.10">
    <property type="entry name" value="Rhodanese-like domain"/>
    <property type="match status" value="1"/>
</dbReference>
<dbReference type="SUPFAM" id="SSF52821">
    <property type="entry name" value="Rhodanese/Cell cycle control phosphatase"/>
    <property type="match status" value="1"/>
</dbReference>
<dbReference type="SMART" id="SM00450">
    <property type="entry name" value="RHOD"/>
    <property type="match status" value="1"/>
</dbReference>
<dbReference type="Pfam" id="PF00581">
    <property type="entry name" value="Rhodanese"/>
    <property type="match status" value="1"/>
</dbReference>
<sequence length="269" mass="29380">MDFGFVGSGGGGFWVSRGGRKVCLRRVDGVVRSLSAGNNVSASPAAGLEEKQKDQGDKYVTVRASHILLETEEMADACMEQLKSNPEAFEDVARSLSQCPSNTNGGDIGWFSRKMMVPEFEDACFDNEIGSLIKVKSGFGWHVIRVDGKGTVPADISAAEFDRRYNDPTERSKLQLVDVREKDLTEKFKLDGFISLPALEQTDLKKALKEGTLGLDSTAETIVVCQAGYRSSHFAKYLAQQGFDKVRSLAGGLDNYQKKFVKSNGNGQS</sequence>
<dbReference type="InterPro" id="IPR046357">
    <property type="entry name" value="PPIase_dom_sf"/>
</dbReference>
<comment type="function">
    <text evidence="4">PPIases accelerate the folding of proteins. It prefers amino acid residues with hydrophobic side chains like leucine and phenylalanine in the P1 position of the peptides substrates.</text>
</comment>
<evidence type="ECO:0000256" key="5">
    <source>
        <dbReference type="PROSITE-ProRule" id="PRU00278"/>
    </source>
</evidence>
<evidence type="ECO:0000256" key="6">
    <source>
        <dbReference type="RuleBase" id="RU363014"/>
    </source>
</evidence>
<dbReference type="Gene3D" id="3.10.50.40">
    <property type="match status" value="1"/>
</dbReference>
<evidence type="ECO:0000256" key="3">
    <source>
        <dbReference type="ARBA" id="ARBA00022490"/>
    </source>
</evidence>
<dbReference type="PROSITE" id="PS50198">
    <property type="entry name" value="PPIC_PPIASE_2"/>
    <property type="match status" value="1"/>
</dbReference>
<keyword evidence="3" id="KW-0963">Cytoplasm</keyword>
<dbReference type="Pfam" id="PF13616">
    <property type="entry name" value="Rotamase_3"/>
    <property type="match status" value="1"/>
</dbReference>
<dbReference type="GO" id="GO:0003755">
    <property type="term" value="F:peptidyl-prolyl cis-trans isomerase activity"/>
    <property type="evidence" value="ECO:0007669"/>
    <property type="project" value="UniProtKB-UniRule"/>
</dbReference>
<keyword evidence="5 6" id="KW-0697">Rotamase</keyword>
<dbReference type="InterPro" id="IPR001763">
    <property type="entry name" value="Rhodanese-like_dom"/>
</dbReference>
<keyword evidence="5 6" id="KW-0413">Isomerase</keyword>
<dbReference type="InterPro" id="IPR052204">
    <property type="entry name" value="PpiC/parvulin_rotamase"/>
</dbReference>
<dbReference type="InterPro" id="IPR023058">
    <property type="entry name" value="PPIase_PpiC_CS"/>
</dbReference>
<proteinExistence type="inferred from homology"/>
<name>A0A7S3A2C9_9RHOD</name>
<dbReference type="PANTHER" id="PTHR43629">
    <property type="entry name" value="PEPTIDYL-PROLYL CIS-TRANS ISOMERASE"/>
    <property type="match status" value="1"/>
</dbReference>
<feature type="domain" description="Rhodanese" evidence="8">
    <location>
        <begin position="170"/>
        <end position="261"/>
    </location>
</feature>
<organism evidence="9">
    <name type="scientific">Rhodosorus marinus</name>
    <dbReference type="NCBI Taxonomy" id="101924"/>
    <lineage>
        <taxon>Eukaryota</taxon>
        <taxon>Rhodophyta</taxon>
        <taxon>Stylonematophyceae</taxon>
        <taxon>Stylonematales</taxon>
        <taxon>Stylonemataceae</taxon>
        <taxon>Rhodosorus</taxon>
    </lineage>
</organism>
<evidence type="ECO:0000256" key="4">
    <source>
        <dbReference type="ARBA" id="ARBA00046231"/>
    </source>
</evidence>
<protein>
    <recommendedName>
        <fullName evidence="6">Peptidyl-prolyl cis-trans isomerase</fullName>
        <ecNumber evidence="6">5.2.1.8</ecNumber>
    </recommendedName>
</protein>
<evidence type="ECO:0000259" key="8">
    <source>
        <dbReference type="PROSITE" id="PS50206"/>
    </source>
</evidence>
<dbReference type="EMBL" id="HBHW01033709">
    <property type="protein sequence ID" value="CAE0057955.1"/>
    <property type="molecule type" value="Transcribed_RNA"/>
</dbReference>
<evidence type="ECO:0000313" key="9">
    <source>
        <dbReference type="EMBL" id="CAE0057955.1"/>
    </source>
</evidence>
<dbReference type="AlphaFoldDB" id="A0A7S3A2C9"/>
<dbReference type="SUPFAM" id="SSF54534">
    <property type="entry name" value="FKBP-like"/>
    <property type="match status" value="1"/>
</dbReference>
<evidence type="ECO:0000256" key="2">
    <source>
        <dbReference type="ARBA" id="ARBA00007656"/>
    </source>
</evidence>
<reference evidence="9" key="1">
    <citation type="submission" date="2021-01" db="EMBL/GenBank/DDBJ databases">
        <authorList>
            <person name="Corre E."/>
            <person name="Pelletier E."/>
            <person name="Niang G."/>
            <person name="Scheremetjew M."/>
            <person name="Finn R."/>
            <person name="Kale V."/>
            <person name="Holt S."/>
            <person name="Cochrane G."/>
            <person name="Meng A."/>
            <person name="Brown T."/>
            <person name="Cohen L."/>
        </authorList>
    </citation>
    <scope>NUCLEOTIDE SEQUENCE</scope>
    <source>
        <strain evidence="9">CCMP 769</strain>
    </source>
</reference>
<dbReference type="InterPro" id="IPR036873">
    <property type="entry name" value="Rhodanese-like_dom_sf"/>
</dbReference>
<dbReference type="PROSITE" id="PS50206">
    <property type="entry name" value="RHODANESE_3"/>
    <property type="match status" value="1"/>
</dbReference>
<dbReference type="EC" id="5.2.1.8" evidence="6"/>
<evidence type="ECO:0000259" key="7">
    <source>
        <dbReference type="PROSITE" id="PS50198"/>
    </source>
</evidence>
<dbReference type="PANTHER" id="PTHR43629:SF2">
    <property type="entry name" value="RHODANESE-LIKE_PPIC DOMAIN-CONTAINING PROTEIN 12, CHLOROPLASTIC"/>
    <property type="match status" value="1"/>
</dbReference>
<comment type="similarity">
    <text evidence="2">Belongs to the PpiC/parvulin rotamase family.</text>
</comment>
<evidence type="ECO:0000256" key="1">
    <source>
        <dbReference type="ARBA" id="ARBA00004496"/>
    </source>
</evidence>
<comment type="catalytic activity">
    <reaction evidence="6">
        <text>[protein]-peptidylproline (omega=180) = [protein]-peptidylproline (omega=0)</text>
        <dbReference type="Rhea" id="RHEA:16237"/>
        <dbReference type="Rhea" id="RHEA-COMP:10747"/>
        <dbReference type="Rhea" id="RHEA-COMP:10748"/>
        <dbReference type="ChEBI" id="CHEBI:83833"/>
        <dbReference type="ChEBI" id="CHEBI:83834"/>
        <dbReference type="EC" id="5.2.1.8"/>
    </reaction>
</comment>
<feature type="domain" description="PpiC" evidence="7">
    <location>
        <begin position="59"/>
        <end position="148"/>
    </location>
</feature>